<evidence type="ECO:0008006" key="11">
    <source>
        <dbReference type="Google" id="ProtNLM"/>
    </source>
</evidence>
<dbReference type="PANTHER" id="PTHR34270">
    <property type="entry name" value="PROTEIN RALF-LIKE 15-RELATED"/>
    <property type="match status" value="1"/>
</dbReference>
<dbReference type="Pfam" id="PF05498">
    <property type="entry name" value="RALF"/>
    <property type="match status" value="1"/>
</dbReference>
<feature type="chain" id="PRO_5002891688" description="RALFL33" evidence="8">
    <location>
        <begin position="28"/>
        <end position="105"/>
    </location>
</feature>
<dbReference type="InterPro" id="IPR008801">
    <property type="entry name" value="RALF"/>
</dbReference>
<dbReference type="GO" id="GO:0005179">
    <property type="term" value="F:hormone activity"/>
    <property type="evidence" value="ECO:0007669"/>
    <property type="project" value="UniProtKB-KW"/>
</dbReference>
<gene>
    <name evidence="9" type="ORF">RCOM_0584980</name>
</gene>
<name>B9SAD1_RICCO</name>
<dbReference type="Proteomes" id="UP000008311">
    <property type="component" value="Unassembled WGS sequence"/>
</dbReference>
<keyword evidence="4" id="KW-0372">Hormone</keyword>
<dbReference type="GO" id="GO:0005576">
    <property type="term" value="C:extracellular region"/>
    <property type="evidence" value="ECO:0007669"/>
    <property type="project" value="UniProtKB-SubCell"/>
</dbReference>
<dbReference type="InParanoid" id="B9SAD1"/>
<keyword evidence="3" id="KW-0964">Secreted</keyword>
<comment type="similarity">
    <text evidence="2">Belongs to the plant rapid alkalinization factor (RALF) family.</text>
</comment>
<keyword evidence="10" id="KW-1185">Reference proteome</keyword>
<comment type="function">
    <text evidence="7">Cell signaling peptide that may regulate plant stress, growth, and development. Mediates a rapid alkalinization of extracellular space by mediating a transient increase in the cytoplasmic Ca(2+) concentration leading to a calcium-dependent signaling events through a cell surface receptor and a concomitant activation of some intracellular mitogen-activated protein kinases.</text>
</comment>
<evidence type="ECO:0000256" key="7">
    <source>
        <dbReference type="ARBA" id="ARBA00037228"/>
    </source>
</evidence>
<comment type="subcellular location">
    <subcellularLocation>
        <location evidence="1">Secreted</location>
    </subcellularLocation>
</comment>
<reference evidence="10" key="1">
    <citation type="journal article" date="2010" name="Nat. Biotechnol.">
        <title>Draft genome sequence of the oilseed species Ricinus communis.</title>
        <authorList>
            <person name="Chan A.P."/>
            <person name="Crabtree J."/>
            <person name="Zhao Q."/>
            <person name="Lorenzi H."/>
            <person name="Orvis J."/>
            <person name="Puiu D."/>
            <person name="Melake-Berhan A."/>
            <person name="Jones K.M."/>
            <person name="Redman J."/>
            <person name="Chen G."/>
            <person name="Cahoon E.B."/>
            <person name="Gedil M."/>
            <person name="Stanke M."/>
            <person name="Haas B.J."/>
            <person name="Wortman J.R."/>
            <person name="Fraser-Liggett C.M."/>
            <person name="Ravel J."/>
            <person name="Rabinowicz P.D."/>
        </authorList>
    </citation>
    <scope>NUCLEOTIDE SEQUENCE [LARGE SCALE GENOMIC DNA]</scope>
    <source>
        <strain evidence="10">cv. Hale</strain>
    </source>
</reference>
<organism evidence="9 10">
    <name type="scientific">Ricinus communis</name>
    <name type="common">Castor bean</name>
    <dbReference type="NCBI Taxonomy" id="3988"/>
    <lineage>
        <taxon>Eukaryota</taxon>
        <taxon>Viridiplantae</taxon>
        <taxon>Streptophyta</taxon>
        <taxon>Embryophyta</taxon>
        <taxon>Tracheophyta</taxon>
        <taxon>Spermatophyta</taxon>
        <taxon>Magnoliopsida</taxon>
        <taxon>eudicotyledons</taxon>
        <taxon>Gunneridae</taxon>
        <taxon>Pentapetalae</taxon>
        <taxon>rosids</taxon>
        <taxon>fabids</taxon>
        <taxon>Malpighiales</taxon>
        <taxon>Euphorbiaceae</taxon>
        <taxon>Acalyphoideae</taxon>
        <taxon>Acalypheae</taxon>
        <taxon>Ricinus</taxon>
    </lineage>
</organism>
<evidence type="ECO:0000256" key="4">
    <source>
        <dbReference type="ARBA" id="ARBA00022702"/>
    </source>
</evidence>
<sequence length="105" mass="11938">MAMPKGYVIYCLCILLVSKTLIGEVEARNCIGVLTCFGKREEKSRAPSPTYRRGDVDAKSEIEYGAINEGDPFHCGEGNEKCKREQQMNPWRRGCNQITKCRHRP</sequence>
<evidence type="ECO:0000313" key="9">
    <source>
        <dbReference type="EMBL" id="EEF39380.1"/>
    </source>
</evidence>
<dbReference type="PANTHER" id="PTHR34270:SF3">
    <property type="entry name" value="PROTEIN RALF-LIKE 16-RELATED"/>
    <property type="match status" value="1"/>
</dbReference>
<protein>
    <recommendedName>
        <fullName evidence="11">RALFL33</fullName>
    </recommendedName>
</protein>
<accession>B9SAD1</accession>
<evidence type="ECO:0000256" key="1">
    <source>
        <dbReference type="ARBA" id="ARBA00004613"/>
    </source>
</evidence>
<evidence type="ECO:0000256" key="2">
    <source>
        <dbReference type="ARBA" id="ARBA00009178"/>
    </source>
</evidence>
<evidence type="ECO:0000313" key="10">
    <source>
        <dbReference type="Proteomes" id="UP000008311"/>
    </source>
</evidence>
<keyword evidence="6" id="KW-1015">Disulfide bond</keyword>
<keyword evidence="5 8" id="KW-0732">Signal</keyword>
<dbReference type="GO" id="GO:0040008">
    <property type="term" value="P:regulation of growth"/>
    <property type="evidence" value="ECO:0007669"/>
    <property type="project" value="UniProtKB-ARBA"/>
</dbReference>
<evidence type="ECO:0000256" key="5">
    <source>
        <dbReference type="ARBA" id="ARBA00022729"/>
    </source>
</evidence>
<dbReference type="AlphaFoldDB" id="B9SAD1"/>
<evidence type="ECO:0000256" key="3">
    <source>
        <dbReference type="ARBA" id="ARBA00022525"/>
    </source>
</evidence>
<feature type="signal peptide" evidence="8">
    <location>
        <begin position="1"/>
        <end position="27"/>
    </location>
</feature>
<proteinExistence type="inferred from homology"/>
<evidence type="ECO:0000256" key="6">
    <source>
        <dbReference type="ARBA" id="ARBA00023157"/>
    </source>
</evidence>
<dbReference type="EMBL" id="EQ973904">
    <property type="protein sequence ID" value="EEF39380.1"/>
    <property type="molecule type" value="Genomic_DNA"/>
</dbReference>
<evidence type="ECO:0000256" key="8">
    <source>
        <dbReference type="SAM" id="SignalP"/>
    </source>
</evidence>